<organism evidence="6 8">
    <name type="scientific">Gibberella zeae</name>
    <name type="common">Wheat head blight fungus</name>
    <name type="synonym">Fusarium graminearum</name>
    <dbReference type="NCBI Taxonomy" id="5518"/>
    <lineage>
        <taxon>Eukaryota</taxon>
        <taxon>Fungi</taxon>
        <taxon>Dikarya</taxon>
        <taxon>Ascomycota</taxon>
        <taxon>Pezizomycotina</taxon>
        <taxon>Sordariomycetes</taxon>
        <taxon>Hypocreomycetidae</taxon>
        <taxon>Hypocreales</taxon>
        <taxon>Nectriaceae</taxon>
        <taxon>Fusarium</taxon>
    </lineage>
</organism>
<comment type="similarity">
    <text evidence="1">Belongs to the aldehyde dehydrogenase family.</text>
</comment>
<dbReference type="GO" id="GO:0046394">
    <property type="term" value="P:carboxylic acid biosynthetic process"/>
    <property type="evidence" value="ECO:0007669"/>
    <property type="project" value="UniProtKB-ARBA"/>
</dbReference>
<dbReference type="PANTHER" id="PTHR11699">
    <property type="entry name" value="ALDEHYDE DEHYDROGENASE-RELATED"/>
    <property type="match status" value="1"/>
</dbReference>
<dbReference type="Pfam" id="PF00171">
    <property type="entry name" value="Aldedh"/>
    <property type="match status" value="1"/>
</dbReference>
<accession>A0A2H3H7X3</accession>
<evidence type="ECO:0000256" key="2">
    <source>
        <dbReference type="ARBA" id="ARBA00023002"/>
    </source>
</evidence>
<dbReference type="Proteomes" id="UP000746612">
    <property type="component" value="Unassembled WGS sequence"/>
</dbReference>
<dbReference type="AlphaFoldDB" id="A0A2H3H7X3"/>
<dbReference type="FunFam" id="3.40.309.10:FF:000012">
    <property type="entry name" value="Betaine aldehyde dehydrogenase"/>
    <property type="match status" value="1"/>
</dbReference>
<comment type="catalytic activity">
    <reaction evidence="4">
        <text>an aldehyde + NAD(+) + H2O = a carboxylate + NADH + 2 H(+)</text>
        <dbReference type="Rhea" id="RHEA:16185"/>
        <dbReference type="ChEBI" id="CHEBI:15377"/>
        <dbReference type="ChEBI" id="CHEBI:15378"/>
        <dbReference type="ChEBI" id="CHEBI:17478"/>
        <dbReference type="ChEBI" id="CHEBI:29067"/>
        <dbReference type="ChEBI" id="CHEBI:57540"/>
        <dbReference type="ChEBI" id="CHEBI:57945"/>
        <dbReference type="EC" id="1.2.1.3"/>
    </reaction>
</comment>
<dbReference type="GO" id="GO:0004029">
    <property type="term" value="F:aldehyde dehydrogenase (NAD+) activity"/>
    <property type="evidence" value="ECO:0007669"/>
    <property type="project" value="UniProtKB-EC"/>
</dbReference>
<dbReference type="Gene3D" id="3.40.605.10">
    <property type="entry name" value="Aldehyde Dehydrogenase, Chain A, domain 1"/>
    <property type="match status" value="1"/>
</dbReference>
<evidence type="ECO:0000259" key="5">
    <source>
        <dbReference type="Pfam" id="PF00171"/>
    </source>
</evidence>
<reference evidence="6" key="2">
    <citation type="submission" date="2021-03" db="EMBL/GenBank/DDBJ databases">
        <authorList>
            <person name="Alouane T."/>
            <person name="Langin T."/>
            <person name="Bonhomme L."/>
        </authorList>
    </citation>
    <scope>NUCLEOTIDE SEQUENCE</scope>
    <source>
        <strain evidence="6">MDC_Fg202</strain>
    </source>
</reference>
<dbReference type="SUPFAM" id="SSF53720">
    <property type="entry name" value="ALDH-like"/>
    <property type="match status" value="1"/>
</dbReference>
<reference evidence="7" key="1">
    <citation type="submission" date="2019-04" db="EMBL/GenBank/DDBJ databases">
        <authorList>
            <person name="Melise S."/>
            <person name="Noan J."/>
            <person name="Okalmin O."/>
        </authorList>
    </citation>
    <scope>NUCLEOTIDE SEQUENCE</scope>
    <source>
        <strain evidence="7">FN9</strain>
    </source>
</reference>
<evidence type="ECO:0000313" key="8">
    <source>
        <dbReference type="Proteomes" id="UP000746612"/>
    </source>
</evidence>
<feature type="domain" description="Aldehyde dehydrogenase" evidence="5">
    <location>
        <begin position="32"/>
        <end position="485"/>
    </location>
</feature>
<evidence type="ECO:0000313" key="6">
    <source>
        <dbReference type="EMBL" id="CAG1969236.1"/>
    </source>
</evidence>
<evidence type="ECO:0000256" key="1">
    <source>
        <dbReference type="ARBA" id="ARBA00009986"/>
    </source>
</evidence>
<dbReference type="EMBL" id="CAAKMV010000137">
    <property type="protein sequence ID" value="VIO59052.1"/>
    <property type="molecule type" value="Genomic_DNA"/>
</dbReference>
<dbReference type="EC" id="1.2.1.3" evidence="3"/>
<evidence type="ECO:0000256" key="4">
    <source>
        <dbReference type="ARBA" id="ARBA00049194"/>
    </source>
</evidence>
<dbReference type="InterPro" id="IPR016162">
    <property type="entry name" value="Ald_DH_N"/>
</dbReference>
<proteinExistence type="inferred from homology"/>
<evidence type="ECO:0000313" key="7">
    <source>
        <dbReference type="EMBL" id="VIO59052.1"/>
    </source>
</evidence>
<name>A0A2H3H7X3_GIBZA</name>
<sequence>MTSSVTLQGAQGRQITVQTGLFIDNEFLPASNNATLDVENPNTATIIAQVSAAQASDVDRAVRSSQKAFATWGRSDPGTRRTLLLKLADLVEAHGPELASLEAIEGGLLYRDSLGLHVTQSVDNLRYFAGWADKLDGVSLPIPSGVAYTRREPLGVCAAIVPWNSLMILFWKLAPAIAAGNTIVIKTAELTPLWAQKAAELIKEAGFPPGVINIICGLGREAGQALAEHPVVRKIAFTGSSVTGRQIMQSAARSNLKKVSLELGGKGPSIVFADADWENALLWTTMGITASNGQICAAGSRIYVQDTIYEKFIQEFSRRSRDAVHGDPLLDETTKGAVASKAQLDKILSYVGKAKQTKARLLHGGQPLPGKGHFMANTAFADVDQDDAIMREEIFGPFASIAPFSTEDEVIRKANDSDLGLNSAVFTNDVSRAFRVSEAIETGTVTVNCWAMLNANTPFGGVKESGFGRDSGQEALDNWTVTKTVKFNILPPKL</sequence>
<dbReference type="EMBL" id="CAJPIJ010000078">
    <property type="protein sequence ID" value="CAG1969236.1"/>
    <property type="molecule type" value="Genomic_DNA"/>
</dbReference>
<dbReference type="FunFam" id="3.40.605.10:FF:000007">
    <property type="entry name" value="NAD/NADP-dependent betaine aldehyde dehydrogenase"/>
    <property type="match status" value="1"/>
</dbReference>
<dbReference type="InterPro" id="IPR016161">
    <property type="entry name" value="Ald_DH/histidinol_DH"/>
</dbReference>
<dbReference type="FunFam" id="3.40.605.10:FF:000026">
    <property type="entry name" value="Aldehyde dehydrogenase, putative"/>
    <property type="match status" value="1"/>
</dbReference>
<dbReference type="InterPro" id="IPR016163">
    <property type="entry name" value="Ald_DH_C"/>
</dbReference>
<evidence type="ECO:0000256" key="3">
    <source>
        <dbReference type="ARBA" id="ARBA00024226"/>
    </source>
</evidence>
<protein>
    <recommendedName>
        <fullName evidence="3">aldehyde dehydrogenase (NAD(+))</fullName>
        <ecNumber evidence="3">1.2.1.3</ecNumber>
    </recommendedName>
</protein>
<dbReference type="InterPro" id="IPR015590">
    <property type="entry name" value="Aldehyde_DH_dom"/>
</dbReference>
<dbReference type="Gene3D" id="3.40.309.10">
    <property type="entry name" value="Aldehyde Dehydrogenase, Chain A, domain 2"/>
    <property type="match status" value="1"/>
</dbReference>
<keyword evidence="2" id="KW-0560">Oxidoreductase</keyword>
<gene>
    <name evidence="7" type="ORF">FUG_LOCUS331633</name>
    <name evidence="6" type="ORF">MDCFG202_LOCUS63735</name>
</gene>